<gene>
    <name evidence="6" type="ORF">ATH50_1660</name>
    <name evidence="5" type="ORF">DU502_13580</name>
</gene>
<keyword evidence="2" id="KW-0378">Hydrolase</keyword>
<dbReference type="InterPro" id="IPR050738">
    <property type="entry name" value="Sulfatase"/>
</dbReference>
<dbReference type="RefSeq" id="WP_121920306.1">
    <property type="nucleotide sequence ID" value="NZ_CP034145.1"/>
</dbReference>
<name>A0A3M0DCQ9_9EURY</name>
<dbReference type="SUPFAM" id="SSF53649">
    <property type="entry name" value="Alkaline phosphatase-like"/>
    <property type="match status" value="1"/>
</dbReference>
<sequence length="502" mass="56342">MGNPNVLCLVLDCLRLDAITEADAPTIHALAEENLSFDACVTPANWSLPAHASLFTGEWPHDHGYYHREHHLDHLPLIESLTADGYDTVGVTANIYASSSHGFDHGFDRFYETRRPLNPCGLNPFANVRELQEDRTPRPRDYVQTLVDAATHDRPLASLDNFARAVALELDRRYAYSDHLPFVDTDSYGFLTRASDRSTDLLADEFARTADRDAPLFAFANYMDPHYPYEPPEAHFRAVTDGRWTLDDLRTMSPNFSNARQFRNAFFAGEVDEEAVELVRAAYRAEVRSVDEQIAHLLRALEDAGIRDETVVVITSDHGEGLGETDLRGERSMGHLDALNEHLWTVPLIVAHPDIEARTVEDRVSLRALYDLLTGDLGTFVDAGGAMWADYFDDDPVFFELPANPYHEESMRNYDHFEDWFVERESLTHTVMGFDGEWKVVADSRGEVDAYRGSDPADVAAAPADLRAACEDAVSRFPAVQGDVESDLSGDVEQQLRDLGYV</sequence>
<reference evidence="5 8" key="2">
    <citation type="submission" date="2018-07" db="EMBL/GenBank/DDBJ databases">
        <title>Genome sequences of Haloplanus aerogenes JCM 16430T.</title>
        <authorList>
            <person name="Kim Y.B."/>
            <person name="Roh S.W."/>
        </authorList>
    </citation>
    <scope>NUCLEOTIDE SEQUENCE [LARGE SCALE GENOMIC DNA]</scope>
    <source>
        <strain evidence="5 8">JCM 16430</strain>
    </source>
</reference>
<dbReference type="GeneID" id="38472336"/>
<dbReference type="AlphaFoldDB" id="A0A3M0DCQ9"/>
<feature type="domain" description="Sulfatase N-terminal" evidence="4">
    <location>
        <begin position="23"/>
        <end position="365"/>
    </location>
</feature>
<reference evidence="6 7" key="1">
    <citation type="journal article" date="2015" name="Stand. Genomic Sci.">
        <title>Genomic Encyclopedia of Bacterial and Archaeal Type Strains, Phase III: the genomes of soil and plant-associated and newly described type strains.</title>
        <authorList>
            <person name="Whitman W.B."/>
            <person name="Woyke T."/>
            <person name="Klenk H.P."/>
            <person name="Zhou Y."/>
            <person name="Lilburn T.G."/>
            <person name="Beck B.J."/>
            <person name="De Vos P."/>
            <person name="Vandamme P."/>
            <person name="Eisen J.A."/>
            <person name="Garrity G."/>
            <person name="Hugenholtz P."/>
            <person name="Kyrpides N.C."/>
        </authorList>
    </citation>
    <scope>NUCLEOTIDE SEQUENCE [LARGE SCALE GENOMIC DNA]</scope>
    <source>
        <strain evidence="6 7">CGMCC 1.10124</strain>
    </source>
</reference>
<dbReference type="OrthoDB" id="3164at2157"/>
<proteinExistence type="inferred from homology"/>
<comment type="PTM">
    <text evidence="3">The conversion to 3-oxoalanine (also known as C-formylglycine, FGly), of a serine or cysteine residue in prokaryotes and of a cysteine residue in eukaryotes, is critical for catalytic activity.</text>
</comment>
<evidence type="ECO:0000313" key="8">
    <source>
        <dbReference type="Proteomes" id="UP000282007"/>
    </source>
</evidence>
<protein>
    <submittedName>
        <fullName evidence="6">Choline-sulfatase</fullName>
    </submittedName>
    <submittedName>
        <fullName evidence="5">DUF229 domain-containing protein</fullName>
    </submittedName>
</protein>
<evidence type="ECO:0000256" key="2">
    <source>
        <dbReference type="ARBA" id="ARBA00022801"/>
    </source>
</evidence>
<dbReference type="KEGG" id="haer:DU502_13580"/>
<dbReference type="PANTHER" id="PTHR42693:SF53">
    <property type="entry name" value="ENDO-4-O-SULFATASE"/>
    <property type="match status" value="1"/>
</dbReference>
<dbReference type="EMBL" id="REFS01000003">
    <property type="protein sequence ID" value="RMB18210.1"/>
    <property type="molecule type" value="Genomic_DNA"/>
</dbReference>
<evidence type="ECO:0000256" key="1">
    <source>
        <dbReference type="ARBA" id="ARBA00008779"/>
    </source>
</evidence>
<comment type="similarity">
    <text evidence="1">Belongs to the sulfatase family.</text>
</comment>
<dbReference type="EMBL" id="CP034145">
    <property type="protein sequence ID" value="AZH26331.1"/>
    <property type="molecule type" value="Genomic_DNA"/>
</dbReference>
<evidence type="ECO:0000313" key="5">
    <source>
        <dbReference type="EMBL" id="AZH26331.1"/>
    </source>
</evidence>
<dbReference type="GO" id="GO:0004065">
    <property type="term" value="F:arylsulfatase activity"/>
    <property type="evidence" value="ECO:0007669"/>
    <property type="project" value="TreeGrafter"/>
</dbReference>
<evidence type="ECO:0000259" key="4">
    <source>
        <dbReference type="Pfam" id="PF00884"/>
    </source>
</evidence>
<dbReference type="PANTHER" id="PTHR42693">
    <property type="entry name" value="ARYLSULFATASE FAMILY MEMBER"/>
    <property type="match status" value="1"/>
</dbReference>
<organism evidence="6 7">
    <name type="scientific">Haloplanus aerogenes</name>
    <dbReference type="NCBI Taxonomy" id="660522"/>
    <lineage>
        <taxon>Archaea</taxon>
        <taxon>Methanobacteriati</taxon>
        <taxon>Methanobacteriota</taxon>
        <taxon>Stenosarchaea group</taxon>
        <taxon>Halobacteria</taxon>
        <taxon>Halobacteriales</taxon>
        <taxon>Haloferacaceae</taxon>
        <taxon>Haloplanus</taxon>
    </lineage>
</organism>
<evidence type="ECO:0000256" key="3">
    <source>
        <dbReference type="PIRSR" id="PIRSR600917-52"/>
    </source>
</evidence>
<dbReference type="Pfam" id="PF00884">
    <property type="entry name" value="Sulfatase"/>
    <property type="match status" value="1"/>
</dbReference>
<dbReference type="Proteomes" id="UP000282007">
    <property type="component" value="Chromosome"/>
</dbReference>
<dbReference type="Proteomes" id="UP000277326">
    <property type="component" value="Unassembled WGS sequence"/>
</dbReference>
<evidence type="ECO:0000313" key="7">
    <source>
        <dbReference type="Proteomes" id="UP000277326"/>
    </source>
</evidence>
<dbReference type="Gene3D" id="3.40.720.10">
    <property type="entry name" value="Alkaline Phosphatase, subunit A"/>
    <property type="match status" value="1"/>
</dbReference>
<evidence type="ECO:0000313" key="6">
    <source>
        <dbReference type="EMBL" id="RMB18210.1"/>
    </source>
</evidence>
<dbReference type="InterPro" id="IPR017850">
    <property type="entry name" value="Alkaline_phosphatase_core_sf"/>
</dbReference>
<accession>A0A3M0DCQ9</accession>
<feature type="modified residue" description="3-oxoalanine (Ser)" evidence="3">
    <location>
        <position position="47"/>
    </location>
</feature>
<dbReference type="InterPro" id="IPR000917">
    <property type="entry name" value="Sulfatase_N"/>
</dbReference>
<keyword evidence="8" id="KW-1185">Reference proteome</keyword>
<reference evidence="6" key="3">
    <citation type="submission" date="2018-10" db="EMBL/GenBank/DDBJ databases">
        <authorList>
            <person name="Whitman W."/>
            <person name="Huntemann M."/>
            <person name="Clum A."/>
            <person name="Pillay M."/>
            <person name="Palaniappan K."/>
            <person name="Varghese N."/>
            <person name="Mikhailova N."/>
            <person name="Stamatis D."/>
            <person name="Reddy T."/>
            <person name="Daum C."/>
            <person name="Shapiro N."/>
            <person name="Ivanova N."/>
            <person name="Kyrpides N."/>
            <person name="Woyke T."/>
        </authorList>
    </citation>
    <scope>NUCLEOTIDE SEQUENCE</scope>
    <source>
        <strain evidence="6">CGMCC 1.10124</strain>
    </source>
</reference>